<feature type="transmembrane region" description="Helical" evidence="1">
    <location>
        <begin position="134"/>
        <end position="155"/>
    </location>
</feature>
<evidence type="ECO:0000313" key="2">
    <source>
        <dbReference type="EMBL" id="GIJ52381.1"/>
    </source>
</evidence>
<dbReference type="Proteomes" id="UP000619260">
    <property type="component" value="Unassembled WGS sequence"/>
</dbReference>
<gene>
    <name evidence="2" type="ORF">Val02_92670</name>
</gene>
<feature type="transmembrane region" description="Helical" evidence="1">
    <location>
        <begin position="175"/>
        <end position="194"/>
    </location>
</feature>
<keyword evidence="1" id="KW-1133">Transmembrane helix</keyword>
<sequence>MVHRVVAGTFVLGTVVNAVGMWTGTPVLSAVGGLTAAGALAGHVFMRRGDSPGGWVPLLGVPVALAVFFGVFAVPFTDAKPARFTQEMAERAFAMEHEENLPRIWVLFGALTVLAGCALLALRALRRLPSAHTALGIAVTAGLGALPTLFTALALSLSDEYSPPFSARFADVARASWAPLLAGVAFAVVLVVASHREGAARAAVGAAALGLFSFAMAYGSAWSAASLWHSPGLVVSTAVVGTGYTNPTAAVVGAVILISTAGIVLGALHPRGYRNPW</sequence>
<dbReference type="EMBL" id="BOPF01000079">
    <property type="protein sequence ID" value="GIJ52381.1"/>
    <property type="molecule type" value="Genomic_DNA"/>
</dbReference>
<feature type="transmembrane region" description="Helical" evidence="1">
    <location>
        <begin position="58"/>
        <end position="76"/>
    </location>
</feature>
<dbReference type="AlphaFoldDB" id="A0A8J3YVL0"/>
<accession>A0A8J3YVL0</accession>
<keyword evidence="1" id="KW-0472">Membrane</keyword>
<keyword evidence="3" id="KW-1185">Reference proteome</keyword>
<proteinExistence type="predicted"/>
<reference evidence="2" key="1">
    <citation type="submission" date="2021-01" db="EMBL/GenBank/DDBJ databases">
        <title>Whole genome shotgun sequence of Virgisporangium aliadipatigenens NBRC 105644.</title>
        <authorList>
            <person name="Komaki H."/>
            <person name="Tamura T."/>
        </authorList>
    </citation>
    <scope>NUCLEOTIDE SEQUENCE</scope>
    <source>
        <strain evidence="2">NBRC 105644</strain>
    </source>
</reference>
<evidence type="ECO:0000256" key="1">
    <source>
        <dbReference type="SAM" id="Phobius"/>
    </source>
</evidence>
<feature type="transmembrane region" description="Helical" evidence="1">
    <location>
        <begin position="28"/>
        <end position="46"/>
    </location>
</feature>
<organism evidence="2 3">
    <name type="scientific">Virgisporangium aliadipatigenens</name>
    <dbReference type="NCBI Taxonomy" id="741659"/>
    <lineage>
        <taxon>Bacteria</taxon>
        <taxon>Bacillati</taxon>
        <taxon>Actinomycetota</taxon>
        <taxon>Actinomycetes</taxon>
        <taxon>Micromonosporales</taxon>
        <taxon>Micromonosporaceae</taxon>
        <taxon>Virgisporangium</taxon>
    </lineage>
</organism>
<name>A0A8J3YVL0_9ACTN</name>
<feature type="transmembrane region" description="Helical" evidence="1">
    <location>
        <begin position="248"/>
        <end position="268"/>
    </location>
</feature>
<feature type="transmembrane region" description="Helical" evidence="1">
    <location>
        <begin position="104"/>
        <end position="122"/>
    </location>
</feature>
<evidence type="ECO:0000313" key="3">
    <source>
        <dbReference type="Proteomes" id="UP000619260"/>
    </source>
</evidence>
<dbReference type="RefSeq" id="WP_203905779.1">
    <property type="nucleotide sequence ID" value="NZ_BOPF01000079.1"/>
</dbReference>
<protein>
    <submittedName>
        <fullName evidence="2">Uncharacterized protein</fullName>
    </submittedName>
</protein>
<comment type="caution">
    <text evidence="2">The sequence shown here is derived from an EMBL/GenBank/DDBJ whole genome shotgun (WGS) entry which is preliminary data.</text>
</comment>
<feature type="transmembrane region" description="Helical" evidence="1">
    <location>
        <begin position="206"/>
        <end position="228"/>
    </location>
</feature>
<keyword evidence="1" id="KW-0812">Transmembrane</keyword>